<sequence length="153" mass="17836">MAVRPRLAKRDWPVDMTAASRTIYFKNNVGCLWEEPGGYLRLDYHNGPREEAQFRALLTHVRQAMQRHGWSRLLVNQQQMNALTPSEESWMINEWLPQAVLENGYRYGAVIVAHDVFARLAMTGIVLTSRKLGHTYRNFEHEKEAVDWLLAQK</sequence>
<accession>A0ABP8PZ04</accession>
<name>A0ABP8PZ04_9BACT</name>
<dbReference type="Proteomes" id="UP001501243">
    <property type="component" value="Unassembled WGS sequence"/>
</dbReference>
<evidence type="ECO:0000313" key="2">
    <source>
        <dbReference type="Proteomes" id="UP001501243"/>
    </source>
</evidence>
<gene>
    <name evidence="1" type="ORF">GCM10023172_03240</name>
</gene>
<organism evidence="1 2">
    <name type="scientific">Hymenobacter ginsengisoli</name>
    <dbReference type="NCBI Taxonomy" id="1051626"/>
    <lineage>
        <taxon>Bacteria</taxon>
        <taxon>Pseudomonadati</taxon>
        <taxon>Bacteroidota</taxon>
        <taxon>Cytophagia</taxon>
        <taxon>Cytophagales</taxon>
        <taxon>Hymenobacteraceae</taxon>
        <taxon>Hymenobacter</taxon>
    </lineage>
</organism>
<evidence type="ECO:0000313" key="1">
    <source>
        <dbReference type="EMBL" id="GAA4493956.1"/>
    </source>
</evidence>
<reference evidence="2" key="1">
    <citation type="journal article" date="2019" name="Int. J. Syst. Evol. Microbiol.">
        <title>The Global Catalogue of Microorganisms (GCM) 10K type strain sequencing project: providing services to taxonomists for standard genome sequencing and annotation.</title>
        <authorList>
            <consortium name="The Broad Institute Genomics Platform"/>
            <consortium name="The Broad Institute Genome Sequencing Center for Infectious Disease"/>
            <person name="Wu L."/>
            <person name="Ma J."/>
        </authorList>
    </citation>
    <scope>NUCLEOTIDE SEQUENCE [LARGE SCALE GENOMIC DNA]</scope>
    <source>
        <strain evidence="2">JCM 17841</strain>
    </source>
</reference>
<proteinExistence type="predicted"/>
<protein>
    <recommendedName>
        <fullName evidence="3">STAS/SEC14 domain-containing protein</fullName>
    </recommendedName>
</protein>
<comment type="caution">
    <text evidence="1">The sequence shown here is derived from an EMBL/GenBank/DDBJ whole genome shotgun (WGS) entry which is preliminary data.</text>
</comment>
<dbReference type="EMBL" id="BAABGQ010000003">
    <property type="protein sequence ID" value="GAA4493956.1"/>
    <property type="molecule type" value="Genomic_DNA"/>
</dbReference>
<evidence type="ECO:0008006" key="3">
    <source>
        <dbReference type="Google" id="ProtNLM"/>
    </source>
</evidence>
<keyword evidence="2" id="KW-1185">Reference proteome</keyword>